<dbReference type="Pfam" id="PF07714">
    <property type="entry name" value="PK_Tyr_Ser-Thr"/>
    <property type="match status" value="1"/>
</dbReference>
<keyword evidence="5" id="KW-0548">Nucleotidyltransferase</keyword>
<dbReference type="SUPFAM" id="SSF52540">
    <property type="entry name" value="P-loop containing nucleoside triphosphate hydrolases"/>
    <property type="match status" value="1"/>
</dbReference>
<dbReference type="InterPro" id="IPR027417">
    <property type="entry name" value="P-loop_NTPase"/>
</dbReference>
<dbReference type="PROSITE" id="PS50011">
    <property type="entry name" value="PROTEIN_KINASE_DOM"/>
    <property type="match status" value="1"/>
</dbReference>
<dbReference type="SUPFAM" id="SSF55073">
    <property type="entry name" value="Nucleotide cyclase"/>
    <property type="match status" value="1"/>
</dbReference>
<feature type="domain" description="Protein kinase" evidence="3">
    <location>
        <begin position="1"/>
        <end position="270"/>
    </location>
</feature>
<dbReference type="InterPro" id="IPR011990">
    <property type="entry name" value="TPR-like_helical_dom_sf"/>
</dbReference>
<dbReference type="NCBIfam" id="TIGR00254">
    <property type="entry name" value="GGDEF"/>
    <property type="match status" value="1"/>
</dbReference>
<dbReference type="InterPro" id="IPR029787">
    <property type="entry name" value="Nucleotide_cyclase"/>
</dbReference>
<keyword evidence="5" id="KW-0808">Transferase</keyword>
<dbReference type="PROSITE" id="PS50887">
    <property type="entry name" value="GGDEF"/>
    <property type="match status" value="1"/>
</dbReference>
<dbReference type="Gene3D" id="3.30.70.270">
    <property type="match status" value="1"/>
</dbReference>
<dbReference type="CDD" id="cd01949">
    <property type="entry name" value="GGDEF"/>
    <property type="match status" value="1"/>
</dbReference>
<evidence type="ECO:0000256" key="1">
    <source>
        <dbReference type="ARBA" id="ARBA00004167"/>
    </source>
</evidence>
<comment type="subcellular location">
    <subcellularLocation>
        <location evidence="1">Membrane</location>
        <topology evidence="1">Single-pass membrane protein</topology>
    </subcellularLocation>
</comment>
<dbReference type="InterPro" id="IPR000719">
    <property type="entry name" value="Prot_kinase_dom"/>
</dbReference>
<dbReference type="SUPFAM" id="SSF56112">
    <property type="entry name" value="Protein kinase-like (PK-like)"/>
    <property type="match status" value="1"/>
</dbReference>
<dbReference type="InterPro" id="IPR011009">
    <property type="entry name" value="Kinase-like_dom_sf"/>
</dbReference>
<dbReference type="Gene3D" id="1.25.40.10">
    <property type="entry name" value="Tetratricopeptide repeat domain"/>
    <property type="match status" value="1"/>
</dbReference>
<dbReference type="InterPro" id="IPR000160">
    <property type="entry name" value="GGDEF_dom"/>
</dbReference>
<dbReference type="InterPro" id="IPR050469">
    <property type="entry name" value="Diguanylate_Cyclase"/>
</dbReference>
<comment type="similarity">
    <text evidence="2">Belongs to the protein kinase superfamily. TKL Ser/Thr protein kinase family. ROCO subfamily.</text>
</comment>
<gene>
    <name evidence="5" type="ORF">ACFSCX_09230</name>
</gene>
<dbReference type="InterPro" id="IPR043128">
    <property type="entry name" value="Rev_trsase/Diguanyl_cyclase"/>
</dbReference>
<dbReference type="GO" id="GO:0052621">
    <property type="term" value="F:diguanylate cyclase activity"/>
    <property type="evidence" value="ECO:0007669"/>
    <property type="project" value="UniProtKB-EC"/>
</dbReference>
<proteinExistence type="inferred from homology"/>
<name>A0ABW4LPY1_9BACI</name>
<evidence type="ECO:0000259" key="4">
    <source>
        <dbReference type="PROSITE" id="PS50887"/>
    </source>
</evidence>
<evidence type="ECO:0000259" key="3">
    <source>
        <dbReference type="PROSITE" id="PS50011"/>
    </source>
</evidence>
<feature type="domain" description="GGDEF" evidence="4">
    <location>
        <begin position="1339"/>
        <end position="1470"/>
    </location>
</feature>
<accession>A0ABW4LPY1</accession>
<dbReference type="Pfam" id="PF00990">
    <property type="entry name" value="GGDEF"/>
    <property type="match status" value="1"/>
</dbReference>
<evidence type="ECO:0000313" key="6">
    <source>
        <dbReference type="Proteomes" id="UP001597214"/>
    </source>
</evidence>
<dbReference type="InterPro" id="IPR001245">
    <property type="entry name" value="Ser-Thr/Tyr_kinase_cat_dom"/>
</dbReference>
<dbReference type="PANTHER" id="PTHR45138">
    <property type="entry name" value="REGULATORY COMPONENTS OF SENSORY TRANSDUCTION SYSTEM"/>
    <property type="match status" value="1"/>
</dbReference>
<dbReference type="SUPFAM" id="SSF48452">
    <property type="entry name" value="TPR-like"/>
    <property type="match status" value="2"/>
</dbReference>
<keyword evidence="6" id="KW-1185">Reference proteome</keyword>
<comment type="caution">
    <text evidence="5">The sequence shown here is derived from an EMBL/GenBank/DDBJ whole genome shotgun (WGS) entry which is preliminary data.</text>
</comment>
<dbReference type="SMART" id="SM00267">
    <property type="entry name" value="GGDEF"/>
    <property type="match status" value="1"/>
</dbReference>
<dbReference type="Proteomes" id="UP001597214">
    <property type="component" value="Unassembled WGS sequence"/>
</dbReference>
<evidence type="ECO:0000256" key="2">
    <source>
        <dbReference type="ARBA" id="ARBA00008171"/>
    </source>
</evidence>
<dbReference type="EMBL" id="JBHUEM010000011">
    <property type="protein sequence ID" value="MFD1736748.1"/>
    <property type="molecule type" value="Genomic_DNA"/>
</dbReference>
<protein>
    <submittedName>
        <fullName evidence="5">Diguanylate cyclase</fullName>
        <ecNumber evidence="5">2.7.7.65</ecNumber>
    </submittedName>
</protein>
<dbReference type="RefSeq" id="WP_377927916.1">
    <property type="nucleotide sequence ID" value="NZ_JBHUEM010000011.1"/>
</dbReference>
<dbReference type="EC" id="2.7.7.65" evidence="5"/>
<reference evidence="6" key="1">
    <citation type="journal article" date="2019" name="Int. J. Syst. Evol. Microbiol.">
        <title>The Global Catalogue of Microorganisms (GCM) 10K type strain sequencing project: providing services to taxonomists for standard genome sequencing and annotation.</title>
        <authorList>
            <consortium name="The Broad Institute Genomics Platform"/>
            <consortium name="The Broad Institute Genome Sequencing Center for Infectious Disease"/>
            <person name="Wu L."/>
            <person name="Ma J."/>
        </authorList>
    </citation>
    <scope>NUCLEOTIDE SEQUENCE [LARGE SCALE GENOMIC DNA]</scope>
    <source>
        <strain evidence="6">CCUG 49339</strain>
    </source>
</reference>
<dbReference type="PANTHER" id="PTHR45138:SF9">
    <property type="entry name" value="DIGUANYLATE CYCLASE DGCM-RELATED"/>
    <property type="match status" value="1"/>
</dbReference>
<dbReference type="Gene3D" id="1.10.510.10">
    <property type="entry name" value="Transferase(Phosphotransferase) domain 1"/>
    <property type="match status" value="1"/>
</dbReference>
<evidence type="ECO:0000313" key="5">
    <source>
        <dbReference type="EMBL" id="MFD1736748.1"/>
    </source>
</evidence>
<sequence length="1476" mass="171711">MRIVDSSEYKLLKEVEHDDGLGKTYTAFDRQHTPLLLHVIPSTMTTFIGEEHIKLRLKSLAQSHSSFLPIRKVYCQQGEVIVEYENHQNLVTLHEYMKGKTFKDTIRILEKIAIQLEVLHHESVIQGAIVPSYVWITEGNEVRFMPLYTQSPYELLHGMQRPHYPYFAPELYHLNKFDMRTDIYNLGILFYEILTGTNPNNMVTKQNNVTIEQMDLPFHLKKLVLQMIHKRPVSRLQWVGQIINELQRIQGKDHQERNSDTCLYGSHYLYSPEFIGRKEELQILSKLNRSIIEGRSQSILISGPTGSGRKRLFFEITEDFSGQIDYYVSRADDTPYSVIEQLVTKIIKISIARPILHPILNHLPGLAEVFPKLKTVYKHQLESQDSPAFSLLQTEQFLVDFFIDFLTISETRIVFGIYSAERMDPFSLSILKRLLSLEEIVLGVIGIGEAHELGELYEEGIDLQPLPLREYAHFLLSIFGKASFLQEKLIERLYHYSNKNLTKTIELVHYLADTKQLYIQHYSWHLVDKNIRALSLPPSDELMINHKIQLLLEEEKRIYQVLSLVQIPIVNHHSFLSMIAKVAGVESSEKVLQAIESIQKQGLLLRLMTNYEFPSLTIREFVESTIDETKKDSIHHELAMQLIDGRHYSMVAYHYSQNGNWRKAALFYLIEARRSFRASLYIKAVEMIEKSVHIYEQYLDGMPPKAMLLLMGYSFERSGQLMKAIEIYKQLHEQFDSIKALIRLGFSCSNTKNYVVFEEVEGKIEQLSLDAGIPVKYRIELKIILSTWSIITKRDFTLVEELTQLQNTASESLRKELGVKNYIRLLYNTHNMLYHQKKPWTERERFILEAQSLAEQHDQKFLLSGIYNIIAIGLMDEDLLRAKDFYFKAVEMAKLLGDKQNEKVAKENLFVCYKLLGDIPNSFEFAEKVRVLGNKINQPNDTGFLSEYINHYLFIEDFQNAQIMINKVKREAKKNKQISIRNQVFIFQFKLYVQRNDVHKVFKMWPAVRRVCETNNMVEELRELEFMYLLFTKDFGELIHKVSIQLESSLLTLQERIECMIYKITALQETANYEEALELTRALEQLIYKTKYYGYLGHVCLLRGMFYKKQEQYIQAKVNLTRAKNNFIKLTNDVKVQFVNQQLVELHDKLVTNIMAEHQHVTNLLVNYEVLFDSVKRINASLSLEQLSKNIAIVLYENFLIDRIHLYTTRKNGRKLLSINEKIQLVEAKNMEDVLARIDRTRTYSSFQVDNSTYVCFPVFSDKDEAITFLLVENYTIQSYFSKEERSLIGNLLELVTPKIEKVLATEQVTTDDLTGLFKRDFFLEKLGSEFKKAKAYGTHLSFIMLDLDDFSEVNNVFGHIEGDRVLKEVSSQLRQSVRNGDIVGRYGGEEFIVILPNTNGESATSVAHDLLRVIHRIDIGKGKQLTASIGVSSVDKDEPETMKDLISKADFAEIFAKKNGKNRVVCYWDLVPERL</sequence>
<organism evidence="5 6">
    <name type="scientific">Bacillus salitolerans</name>
    <dbReference type="NCBI Taxonomy" id="1437434"/>
    <lineage>
        <taxon>Bacteria</taxon>
        <taxon>Bacillati</taxon>
        <taxon>Bacillota</taxon>
        <taxon>Bacilli</taxon>
        <taxon>Bacillales</taxon>
        <taxon>Bacillaceae</taxon>
        <taxon>Bacillus</taxon>
    </lineage>
</organism>